<keyword evidence="3 4" id="KW-0732">Signal</keyword>
<name>A0A840AHW3_9HYPH</name>
<comment type="similarity">
    <text evidence="2">Belongs to the bacterial solute-binding protein 2 family.</text>
</comment>
<comment type="subcellular location">
    <subcellularLocation>
        <location evidence="1">Cell envelope</location>
    </subcellularLocation>
</comment>
<evidence type="ECO:0000313" key="6">
    <source>
        <dbReference type="EMBL" id="MBB3929152.1"/>
    </source>
</evidence>
<sequence length="311" mass="32350">MKLRVLATSVAAMMLALSAGAASADDLRPVKKIAFANPLPAYPVFQEADKCFNEAVKKAGIEGVTSGPTGLQMDEQFVLDRISQYIATGADGLILVPFSSAMYEPLMKEAKAAGMYVATMNTGDTTSVQDIVLGTDYANQGKVVAENIAKRGGPQNVIILGNQPSGVHRVFVDGFVKALPALGNVTLVAEAYDAGDPTQTTDVVSRTLTAHPDVNVVLSWEGNAVAGITTAIKEKGLTGKVVGVVNDVTPEVVAGLKDGTLYGTSKQNFCGMASGAVEKIIALSKGEAVPKSVDTGITFITAETLDQELAK</sequence>
<protein>
    <submittedName>
        <fullName evidence="6">ABC-type sugar transport system substrate-binding protein</fullName>
    </submittedName>
</protein>
<feature type="signal peptide" evidence="4">
    <location>
        <begin position="1"/>
        <end position="24"/>
    </location>
</feature>
<evidence type="ECO:0000259" key="5">
    <source>
        <dbReference type="Pfam" id="PF13407"/>
    </source>
</evidence>
<comment type="caution">
    <text evidence="6">The sequence shown here is derived from an EMBL/GenBank/DDBJ whole genome shotgun (WGS) entry which is preliminary data.</text>
</comment>
<dbReference type="PANTHER" id="PTHR46847:SF1">
    <property type="entry name" value="D-ALLOSE-BINDING PERIPLASMIC PROTEIN-RELATED"/>
    <property type="match status" value="1"/>
</dbReference>
<keyword evidence="6" id="KW-0762">Sugar transport</keyword>
<dbReference type="InterPro" id="IPR025997">
    <property type="entry name" value="SBP_2_dom"/>
</dbReference>
<feature type="domain" description="Periplasmic binding protein" evidence="5">
    <location>
        <begin position="33"/>
        <end position="287"/>
    </location>
</feature>
<dbReference type="SUPFAM" id="SSF53822">
    <property type="entry name" value="Periplasmic binding protein-like I"/>
    <property type="match status" value="1"/>
</dbReference>
<evidence type="ECO:0000256" key="3">
    <source>
        <dbReference type="ARBA" id="ARBA00022729"/>
    </source>
</evidence>
<gene>
    <name evidence="6" type="ORF">GGR25_000171</name>
</gene>
<dbReference type="EMBL" id="JACIDS010000001">
    <property type="protein sequence ID" value="MBB3929152.1"/>
    <property type="molecule type" value="Genomic_DNA"/>
</dbReference>
<keyword evidence="7" id="KW-1185">Reference proteome</keyword>
<dbReference type="RefSeq" id="WP_183396842.1">
    <property type="nucleotide sequence ID" value="NZ_JACIDS010000001.1"/>
</dbReference>
<accession>A0A840AHW3</accession>
<dbReference type="GO" id="GO:0030246">
    <property type="term" value="F:carbohydrate binding"/>
    <property type="evidence" value="ECO:0007669"/>
    <property type="project" value="UniProtKB-ARBA"/>
</dbReference>
<organism evidence="6 7">
    <name type="scientific">Kaistia hirudinis</name>
    <dbReference type="NCBI Taxonomy" id="1293440"/>
    <lineage>
        <taxon>Bacteria</taxon>
        <taxon>Pseudomonadati</taxon>
        <taxon>Pseudomonadota</taxon>
        <taxon>Alphaproteobacteria</taxon>
        <taxon>Hyphomicrobiales</taxon>
        <taxon>Kaistiaceae</taxon>
        <taxon>Kaistia</taxon>
    </lineage>
</organism>
<proteinExistence type="inferred from homology"/>
<dbReference type="InterPro" id="IPR028082">
    <property type="entry name" value="Peripla_BP_I"/>
</dbReference>
<dbReference type="GO" id="GO:0030313">
    <property type="term" value="C:cell envelope"/>
    <property type="evidence" value="ECO:0007669"/>
    <property type="project" value="UniProtKB-SubCell"/>
</dbReference>
<evidence type="ECO:0000256" key="2">
    <source>
        <dbReference type="ARBA" id="ARBA00007639"/>
    </source>
</evidence>
<evidence type="ECO:0000313" key="7">
    <source>
        <dbReference type="Proteomes" id="UP000553963"/>
    </source>
</evidence>
<feature type="chain" id="PRO_5032947863" evidence="4">
    <location>
        <begin position="25"/>
        <end position="311"/>
    </location>
</feature>
<evidence type="ECO:0000256" key="4">
    <source>
        <dbReference type="SAM" id="SignalP"/>
    </source>
</evidence>
<dbReference type="Proteomes" id="UP000553963">
    <property type="component" value="Unassembled WGS sequence"/>
</dbReference>
<dbReference type="AlphaFoldDB" id="A0A840AHW3"/>
<dbReference type="PANTHER" id="PTHR46847">
    <property type="entry name" value="D-ALLOSE-BINDING PERIPLASMIC PROTEIN-RELATED"/>
    <property type="match status" value="1"/>
</dbReference>
<keyword evidence="6" id="KW-0813">Transport</keyword>
<reference evidence="6 7" key="1">
    <citation type="submission" date="2020-08" db="EMBL/GenBank/DDBJ databases">
        <title>Genomic Encyclopedia of Type Strains, Phase IV (KMG-IV): sequencing the most valuable type-strain genomes for metagenomic binning, comparative biology and taxonomic classification.</title>
        <authorList>
            <person name="Goeker M."/>
        </authorList>
    </citation>
    <scope>NUCLEOTIDE SEQUENCE [LARGE SCALE GENOMIC DNA]</scope>
    <source>
        <strain evidence="6 7">DSM 25966</strain>
    </source>
</reference>
<dbReference type="CDD" id="cd01536">
    <property type="entry name" value="PBP1_ABC_sugar_binding-like"/>
    <property type="match status" value="1"/>
</dbReference>
<dbReference type="Pfam" id="PF13407">
    <property type="entry name" value="Peripla_BP_4"/>
    <property type="match status" value="1"/>
</dbReference>
<evidence type="ECO:0000256" key="1">
    <source>
        <dbReference type="ARBA" id="ARBA00004196"/>
    </source>
</evidence>
<dbReference type="Gene3D" id="3.40.50.2300">
    <property type="match status" value="2"/>
</dbReference>